<dbReference type="SMART" id="SM00739">
    <property type="entry name" value="KOW"/>
    <property type="match status" value="4"/>
</dbReference>
<dbReference type="Pfam" id="PF23290">
    <property type="entry name" value="KOW5_SPT5"/>
    <property type="match status" value="1"/>
</dbReference>
<dbReference type="EMBL" id="JAJJMA010124268">
    <property type="protein sequence ID" value="MCL7032506.1"/>
    <property type="molecule type" value="Genomic_DNA"/>
</dbReference>
<feature type="domain" description="KOW" evidence="2">
    <location>
        <begin position="516"/>
        <end position="543"/>
    </location>
</feature>
<protein>
    <recommendedName>
        <fullName evidence="2">KOW domain-containing protein</fullName>
    </recommendedName>
</protein>
<dbReference type="Proteomes" id="UP001177140">
    <property type="component" value="Unassembled WGS sequence"/>
</dbReference>
<comment type="caution">
    <text evidence="3">The sequence shown here is derived from an EMBL/GenBank/DDBJ whole genome shotgun (WGS) entry which is preliminary data.</text>
</comment>
<dbReference type="InterPro" id="IPR036735">
    <property type="entry name" value="NGN_dom_sf"/>
</dbReference>
<dbReference type="InterPro" id="IPR039385">
    <property type="entry name" value="NGN_Euk"/>
</dbReference>
<name>A0AA41S972_PAPNU</name>
<dbReference type="GO" id="GO:0006357">
    <property type="term" value="P:regulation of transcription by RNA polymerase II"/>
    <property type="evidence" value="ECO:0007669"/>
    <property type="project" value="InterPro"/>
</dbReference>
<evidence type="ECO:0000313" key="3">
    <source>
        <dbReference type="EMBL" id="MCL7032506.1"/>
    </source>
</evidence>
<dbReference type="Gene3D" id="3.30.70.940">
    <property type="entry name" value="NusG, N-terminal domain"/>
    <property type="match status" value="1"/>
</dbReference>
<dbReference type="InterPro" id="IPR008991">
    <property type="entry name" value="Translation_prot_SH3-like_sf"/>
</dbReference>
<dbReference type="InterPro" id="IPR057936">
    <property type="entry name" value="KOWx_Spt5"/>
</dbReference>
<evidence type="ECO:0000313" key="4">
    <source>
        <dbReference type="Proteomes" id="UP001177140"/>
    </source>
</evidence>
<dbReference type="GO" id="GO:0006368">
    <property type="term" value="P:transcription elongation by RNA polymerase II"/>
    <property type="evidence" value="ECO:0007669"/>
    <property type="project" value="TreeGrafter"/>
</dbReference>
<feature type="domain" description="KOW" evidence="2">
    <location>
        <begin position="338"/>
        <end position="365"/>
    </location>
</feature>
<dbReference type="PANTHER" id="PTHR11125">
    <property type="entry name" value="SUPPRESSOR OF TY 5"/>
    <property type="match status" value="1"/>
</dbReference>
<dbReference type="InterPro" id="IPR005824">
    <property type="entry name" value="KOW"/>
</dbReference>
<dbReference type="GO" id="GO:0032784">
    <property type="term" value="P:regulation of DNA-templated transcription elongation"/>
    <property type="evidence" value="ECO:0007669"/>
    <property type="project" value="InterPro"/>
</dbReference>
<dbReference type="GO" id="GO:0032044">
    <property type="term" value="C:DSIF complex"/>
    <property type="evidence" value="ECO:0007669"/>
    <property type="project" value="TreeGrafter"/>
</dbReference>
<dbReference type="InterPro" id="IPR014722">
    <property type="entry name" value="Rib_uL2_dom2"/>
</dbReference>
<dbReference type="InterPro" id="IPR041978">
    <property type="entry name" value="KOW_Spt5_5"/>
</dbReference>
<dbReference type="CDD" id="cd09888">
    <property type="entry name" value="NGN_Euk"/>
    <property type="match status" value="1"/>
</dbReference>
<feature type="domain" description="KOW" evidence="2">
    <location>
        <begin position="617"/>
        <end position="644"/>
    </location>
</feature>
<dbReference type="InterPro" id="IPR039659">
    <property type="entry name" value="SPT5"/>
</dbReference>
<accession>A0AA41S972</accession>
<dbReference type="Pfam" id="PF23284">
    <property type="entry name" value="KOW2_Spt5"/>
    <property type="match status" value="1"/>
</dbReference>
<gene>
    <name evidence="3" type="ORF">MKW94_021388</name>
</gene>
<dbReference type="Pfam" id="PF23042">
    <property type="entry name" value="KOW1_SPT5"/>
    <property type="match status" value="1"/>
</dbReference>
<dbReference type="PANTHER" id="PTHR11125:SF7">
    <property type="entry name" value="TRANSCRIPTION ELONGATION FACTOR SPT5"/>
    <property type="match status" value="1"/>
</dbReference>
<sequence length="749" mass="83429">MKWIFIDDVAEEADDEEEEEDDYDDDDYYRKGKKKRQNTAAAFIDDEVIVASSDEEESTDGEGGEPFIVSNDEIVLEDAPHWSDEKEEEDTEKFERRIHQRYNNLHDKEIDEAEIKAVEQQSLLPSVTDPKLRIVKCAIGREREAAGCLMQKYNDRAPGMNISSAIALDYKFREACKGLRMLDARRIRLVPIKEMTAVVSAEGKAIDIVKDMWPDLRRRVMVKIIPRVDLQAVADKLQGKKISKSSFVPCPHLINLDAARKLNIPVVSRRKGSTGIAFDVVDGNTFSDGFLYKTVSIKSIDFENIKPSFDELQRFREPGHGDGCSAVSTSLENSRQCPFRKGDCVIVVEGDLKTLTGRVERVEDYNLHIKPERKDLHTTVVVNAKYVCKYFKVGGHVKVVSGVHEGSTGTVIKVDSHKLIIISDATGKDICLFDEHVVDSSEVTSGATTRIGDYELHDLVMLGDMSFGVIIRLERESLQVLKGDPDRPEVALIKLRDIKYKIDRRRCTAQDRNNSTVSVKDVVKILKGPCQGKQGPVEHIHKGILFIKDRHHMEHSGFMCVKAQSCLLMGGSHAKVSPSSSYEAYRQAAYIPPPPRSNSGGPPLDSAGGKHGLRGSNYAVGSTVKIRVGPYKGCSGRVVNCNGQFVRVELEAQMQTITVKREEISVDAFSETTQQRIGSETPMHSSQTPLHPYMTHMRDQGGQTPLHSGMRTPMRHQAWNPCAIATPARGTNPAPTYRAPALTTGAGWD</sequence>
<feature type="compositionally biased region" description="Acidic residues" evidence="1">
    <location>
        <begin position="8"/>
        <end position="27"/>
    </location>
</feature>
<keyword evidence="4" id="KW-1185">Reference proteome</keyword>
<evidence type="ECO:0000259" key="2">
    <source>
        <dbReference type="SMART" id="SM00739"/>
    </source>
</evidence>
<dbReference type="InterPro" id="IPR041977">
    <property type="entry name" value="KOW_Spt5_4"/>
</dbReference>
<dbReference type="SUPFAM" id="SSF50104">
    <property type="entry name" value="Translation proteins SH3-like domain"/>
    <property type="match status" value="2"/>
</dbReference>
<feature type="region of interest" description="Disordered" evidence="1">
    <location>
        <begin position="1"/>
        <end position="36"/>
    </location>
</feature>
<dbReference type="CDD" id="cd06084">
    <property type="entry name" value="KOW_Spt5_4"/>
    <property type="match status" value="1"/>
</dbReference>
<dbReference type="GO" id="GO:0003729">
    <property type="term" value="F:mRNA binding"/>
    <property type="evidence" value="ECO:0007669"/>
    <property type="project" value="TreeGrafter"/>
</dbReference>
<dbReference type="Pfam" id="PF23291">
    <property type="entry name" value="KOW4_SPT5"/>
    <property type="match status" value="1"/>
</dbReference>
<dbReference type="Gene3D" id="2.30.30.30">
    <property type="match status" value="3"/>
</dbReference>
<feature type="region of interest" description="Disordered" evidence="1">
    <location>
        <begin position="590"/>
        <end position="613"/>
    </location>
</feature>
<organism evidence="3 4">
    <name type="scientific">Papaver nudicaule</name>
    <name type="common">Iceland poppy</name>
    <dbReference type="NCBI Taxonomy" id="74823"/>
    <lineage>
        <taxon>Eukaryota</taxon>
        <taxon>Viridiplantae</taxon>
        <taxon>Streptophyta</taxon>
        <taxon>Embryophyta</taxon>
        <taxon>Tracheophyta</taxon>
        <taxon>Spermatophyta</taxon>
        <taxon>Magnoliopsida</taxon>
        <taxon>Ranunculales</taxon>
        <taxon>Papaveraceae</taxon>
        <taxon>Papaveroideae</taxon>
        <taxon>Papaver</taxon>
    </lineage>
</organism>
<proteinExistence type="predicted"/>
<dbReference type="InterPro" id="IPR041975">
    <property type="entry name" value="KOW_Spt5_2"/>
</dbReference>
<dbReference type="InterPro" id="IPR041973">
    <property type="entry name" value="KOW_Spt5_1"/>
</dbReference>
<dbReference type="Pfam" id="PF23037">
    <property type="entry name" value="KOWx_SPT5"/>
    <property type="match status" value="1"/>
</dbReference>
<dbReference type="InterPro" id="IPR041976">
    <property type="entry name" value="KOW_Spt5_3"/>
</dbReference>
<dbReference type="CDD" id="cd06083">
    <property type="entry name" value="KOW_Spt5_3"/>
    <property type="match status" value="1"/>
</dbReference>
<feature type="domain" description="KOW" evidence="2">
    <location>
        <begin position="390"/>
        <end position="417"/>
    </location>
</feature>
<reference evidence="3" key="1">
    <citation type="submission" date="2022-03" db="EMBL/GenBank/DDBJ databases">
        <title>A functionally conserved STORR gene fusion in Papaver species that diverged 16.8 million years ago.</title>
        <authorList>
            <person name="Catania T."/>
        </authorList>
    </citation>
    <scope>NUCLEOTIDE SEQUENCE</scope>
    <source>
        <strain evidence="3">S-191538</strain>
    </source>
</reference>
<evidence type="ECO:0000256" key="1">
    <source>
        <dbReference type="SAM" id="MobiDB-lite"/>
    </source>
</evidence>
<dbReference type="AlphaFoldDB" id="A0AA41S972"/>
<feature type="region of interest" description="Disordered" evidence="1">
    <location>
        <begin position="726"/>
        <end position="749"/>
    </location>
</feature>